<feature type="transmembrane region" description="Helical" evidence="1">
    <location>
        <begin position="339"/>
        <end position="359"/>
    </location>
</feature>
<name>A0A811K6F0_9BILA</name>
<keyword evidence="1" id="KW-0812">Transmembrane</keyword>
<keyword evidence="3" id="KW-1185">Reference proteome</keyword>
<feature type="transmembrane region" description="Helical" evidence="1">
    <location>
        <begin position="201"/>
        <end position="229"/>
    </location>
</feature>
<reference evidence="2" key="1">
    <citation type="submission" date="2020-09" db="EMBL/GenBank/DDBJ databases">
        <authorList>
            <person name="Kikuchi T."/>
        </authorList>
    </citation>
    <scope>NUCLEOTIDE SEQUENCE</scope>
    <source>
        <strain evidence="2">SH1</strain>
    </source>
</reference>
<protein>
    <submittedName>
        <fullName evidence="2">Uncharacterized protein</fullName>
    </submittedName>
</protein>
<evidence type="ECO:0000313" key="2">
    <source>
        <dbReference type="EMBL" id="CAD5211346.1"/>
    </source>
</evidence>
<keyword evidence="1" id="KW-1133">Transmembrane helix</keyword>
<gene>
    <name evidence="2" type="ORF">BOKJ2_LOCUS3648</name>
</gene>
<dbReference type="Proteomes" id="UP000783686">
    <property type="component" value="Unassembled WGS sequence"/>
</dbReference>
<keyword evidence="1" id="KW-0472">Membrane</keyword>
<sequence>MTDWPLAIAESFHSFITDPNVSDPLTLLNQLKVKSSLLSTDLLDLYFPMQPTLMTVLIIYFILFVFLTIAVFGTAFYVISKRTKDRLYDVTKKYASESQVSSNVIVLGVSWVVLLITTVYVVAFTASMANNYMNSGELAVFKENNTTTSDKFVEISLNSISIINRKLRQLNKFGETDILNKYNNLREMGYEYKVMEPPLGFFLQTIVIGAIAFCSPLFLILTMILMIVWAKDIFRTTSQSSSNIMWFKRASKVISVALTLFALFSIFFSIVLMVYSQVHRIICPYAQLQLQNADIEEYVNSNFAFFDPQNLMYFLNDLASERAEINDSNCKTFIRPMEGLWFCSGVIGFVSVLMGVMLWKMFNQLGQGRPKIHMSQKETFGTLTKKPLTSVFSPMATFR</sequence>
<feature type="transmembrane region" description="Helical" evidence="1">
    <location>
        <begin position="100"/>
        <end position="123"/>
    </location>
</feature>
<evidence type="ECO:0000256" key="1">
    <source>
        <dbReference type="SAM" id="Phobius"/>
    </source>
</evidence>
<evidence type="ECO:0000313" key="3">
    <source>
        <dbReference type="Proteomes" id="UP000614601"/>
    </source>
</evidence>
<dbReference type="EMBL" id="CAJFDH010000002">
    <property type="protein sequence ID" value="CAD5211346.1"/>
    <property type="molecule type" value="Genomic_DNA"/>
</dbReference>
<organism evidence="2 3">
    <name type="scientific">Bursaphelenchus okinawaensis</name>
    <dbReference type="NCBI Taxonomy" id="465554"/>
    <lineage>
        <taxon>Eukaryota</taxon>
        <taxon>Metazoa</taxon>
        <taxon>Ecdysozoa</taxon>
        <taxon>Nematoda</taxon>
        <taxon>Chromadorea</taxon>
        <taxon>Rhabditida</taxon>
        <taxon>Tylenchina</taxon>
        <taxon>Tylenchomorpha</taxon>
        <taxon>Aphelenchoidea</taxon>
        <taxon>Aphelenchoididae</taxon>
        <taxon>Bursaphelenchus</taxon>
    </lineage>
</organism>
<feature type="transmembrane region" description="Helical" evidence="1">
    <location>
        <begin position="53"/>
        <end position="79"/>
    </location>
</feature>
<proteinExistence type="predicted"/>
<feature type="transmembrane region" description="Helical" evidence="1">
    <location>
        <begin position="250"/>
        <end position="275"/>
    </location>
</feature>
<dbReference type="EMBL" id="CAJFCW020000002">
    <property type="protein sequence ID" value="CAG9093251.1"/>
    <property type="molecule type" value="Genomic_DNA"/>
</dbReference>
<dbReference type="OrthoDB" id="5820472at2759"/>
<comment type="caution">
    <text evidence="2">The sequence shown here is derived from an EMBL/GenBank/DDBJ whole genome shotgun (WGS) entry which is preliminary data.</text>
</comment>
<dbReference type="AlphaFoldDB" id="A0A811K6F0"/>
<dbReference type="Proteomes" id="UP000614601">
    <property type="component" value="Unassembled WGS sequence"/>
</dbReference>
<accession>A0A811K6F0</accession>